<evidence type="ECO:0000256" key="7">
    <source>
        <dbReference type="ARBA" id="ARBA00022801"/>
    </source>
</evidence>
<dbReference type="Proteomes" id="UP000033754">
    <property type="component" value="Unassembled WGS sequence"/>
</dbReference>
<keyword evidence="4 9" id="KW-0507">mRNA processing</keyword>
<dbReference type="AlphaFoldDB" id="A0A0F3MV97"/>
<organism evidence="12 13">
    <name type="scientific">Anaplasma phagocytophilum str. NCH-1</name>
    <dbReference type="NCBI Taxonomy" id="1359161"/>
    <lineage>
        <taxon>Bacteria</taxon>
        <taxon>Pseudomonadati</taxon>
        <taxon>Pseudomonadota</taxon>
        <taxon>Alphaproteobacteria</taxon>
        <taxon>Rickettsiales</taxon>
        <taxon>Anaplasmataceae</taxon>
        <taxon>Anaplasma</taxon>
        <taxon>phagocytophilum group</taxon>
    </lineage>
</organism>
<evidence type="ECO:0000256" key="6">
    <source>
        <dbReference type="ARBA" id="ARBA00022759"/>
    </source>
</evidence>
<evidence type="ECO:0000256" key="9">
    <source>
        <dbReference type="HAMAP-Rule" id="MF_00104"/>
    </source>
</evidence>
<sequence>MEPYSEDSILALTEKVFKISGYRFQDHELLKTAVTHPSIAAERYASYERLEFLGDAVLGLVVSEMLYTLFPDDSEGLLTKKRIALVRGSKVVEIAQSLNLGNILLMSKGELTSGGISNNSNLENALEALIGAIYVDGGLESVRHFILQHWKPLATNLADTPLQDAKTALQEWAQGHNFAIPSYRLINKSGLEHAPVFTVEVTVNGQRVHATGCKKSTLKSLPLNLCWKRLQNKTIHSTLCTKYPNSPGASHG</sequence>
<protein>
    <recommendedName>
        <fullName evidence="9">Ribonuclease 3</fullName>
        <ecNumber evidence="9">3.1.26.3</ecNumber>
    </recommendedName>
    <alternativeName>
        <fullName evidence="9">Ribonuclease III</fullName>
        <shortName evidence="9">RNase III</shortName>
    </alternativeName>
</protein>
<dbReference type="PROSITE" id="PS50137">
    <property type="entry name" value="DS_RBD"/>
    <property type="match status" value="1"/>
</dbReference>
<keyword evidence="8 9" id="KW-0694">RNA-binding</keyword>
<keyword evidence="3 9" id="KW-0698">rRNA processing</keyword>
<accession>A0A0F3MV97</accession>
<keyword evidence="9" id="KW-0819">tRNA processing</keyword>
<gene>
    <name evidence="9 12" type="primary">rnc</name>
    <name evidence="12" type="ORF">EPHNCH_1503</name>
</gene>
<dbReference type="FunFam" id="1.10.1520.10:FF:000001">
    <property type="entry name" value="Ribonuclease 3"/>
    <property type="match status" value="1"/>
</dbReference>
<evidence type="ECO:0000256" key="8">
    <source>
        <dbReference type="ARBA" id="ARBA00022884"/>
    </source>
</evidence>
<dbReference type="PANTHER" id="PTHR11207">
    <property type="entry name" value="RIBONUCLEASE III"/>
    <property type="match status" value="1"/>
</dbReference>
<evidence type="ECO:0000259" key="10">
    <source>
        <dbReference type="PROSITE" id="PS50137"/>
    </source>
</evidence>
<evidence type="ECO:0000313" key="13">
    <source>
        <dbReference type="Proteomes" id="UP000033754"/>
    </source>
</evidence>
<dbReference type="GO" id="GO:0010468">
    <property type="term" value="P:regulation of gene expression"/>
    <property type="evidence" value="ECO:0007669"/>
    <property type="project" value="TreeGrafter"/>
</dbReference>
<dbReference type="CDD" id="cd10845">
    <property type="entry name" value="DSRM_RNAse_III_family"/>
    <property type="match status" value="1"/>
</dbReference>
<dbReference type="GO" id="GO:0006364">
    <property type="term" value="P:rRNA processing"/>
    <property type="evidence" value="ECO:0007669"/>
    <property type="project" value="UniProtKB-UniRule"/>
</dbReference>
<dbReference type="CDD" id="cd00593">
    <property type="entry name" value="RIBOc"/>
    <property type="match status" value="1"/>
</dbReference>
<keyword evidence="9" id="KW-0479">Metal-binding</keyword>
<keyword evidence="7 9" id="KW-0378">Hydrolase</keyword>
<comment type="cofactor">
    <cofactor evidence="9">
        <name>Mg(2+)</name>
        <dbReference type="ChEBI" id="CHEBI:18420"/>
    </cofactor>
</comment>
<reference evidence="12 13" key="1">
    <citation type="submission" date="2015-01" db="EMBL/GenBank/DDBJ databases">
        <title>Genome Sequencing of Rickettsiales.</title>
        <authorList>
            <person name="Daugherty S.C."/>
            <person name="Su Q."/>
            <person name="Abolude K."/>
            <person name="Beier-Sexton M."/>
            <person name="Carlyon J.A."/>
            <person name="Carter R."/>
            <person name="Day N.P."/>
            <person name="Dumler S.J."/>
            <person name="Dyachenko V."/>
            <person name="Godinez A."/>
            <person name="Kurtti T.J."/>
            <person name="Lichay M."/>
            <person name="Mullins K.E."/>
            <person name="Ott S."/>
            <person name="Pappas-Brown V."/>
            <person name="Paris D.H."/>
            <person name="Patel P."/>
            <person name="Richards A.L."/>
            <person name="Sadzewicz L."/>
            <person name="Sears K."/>
            <person name="Seidman D."/>
            <person name="Sengamalay N."/>
            <person name="Stenos J."/>
            <person name="Tallon L.J."/>
            <person name="Vincent G."/>
            <person name="Fraser C.M."/>
            <person name="Munderloh U."/>
            <person name="Dunning-Hotopp J.C."/>
        </authorList>
    </citation>
    <scope>NUCLEOTIDE SEQUENCE [LARGE SCALE GENOMIC DNA]</scope>
    <source>
        <strain evidence="12 13">NCH-1</strain>
    </source>
</reference>
<feature type="domain" description="RNase III" evidence="11">
    <location>
        <begin position="13"/>
        <end position="138"/>
    </location>
</feature>
<keyword evidence="5 9" id="KW-0540">Nuclease</keyword>
<dbReference type="EC" id="3.1.26.3" evidence="9"/>
<dbReference type="PATRIC" id="fig|1359161.3.peg.1711"/>
<feature type="active site" evidence="9">
    <location>
        <position position="127"/>
    </location>
</feature>
<comment type="subcellular location">
    <subcellularLocation>
        <location evidence="9">Cytoplasm</location>
    </subcellularLocation>
</comment>
<dbReference type="InterPro" id="IPR014720">
    <property type="entry name" value="dsRBD_dom"/>
</dbReference>
<feature type="binding site" evidence="9">
    <location>
        <position position="51"/>
    </location>
    <ligand>
        <name>Mg(2+)</name>
        <dbReference type="ChEBI" id="CHEBI:18420"/>
    </ligand>
</feature>
<dbReference type="GO" id="GO:0008033">
    <property type="term" value="P:tRNA processing"/>
    <property type="evidence" value="ECO:0007669"/>
    <property type="project" value="UniProtKB-KW"/>
</dbReference>
<keyword evidence="9" id="KW-0963">Cytoplasm</keyword>
<keyword evidence="9" id="KW-0699">rRNA-binding</keyword>
<dbReference type="PANTHER" id="PTHR11207:SF0">
    <property type="entry name" value="RIBONUCLEASE 3"/>
    <property type="match status" value="1"/>
</dbReference>
<name>A0A0F3MV97_ANAPH</name>
<feature type="binding site" evidence="9">
    <location>
        <position position="127"/>
    </location>
    <ligand>
        <name>Mg(2+)</name>
        <dbReference type="ChEBI" id="CHEBI:18420"/>
    </ligand>
</feature>
<dbReference type="GO" id="GO:0003725">
    <property type="term" value="F:double-stranded RNA binding"/>
    <property type="evidence" value="ECO:0007669"/>
    <property type="project" value="TreeGrafter"/>
</dbReference>
<dbReference type="SMART" id="SM00358">
    <property type="entry name" value="DSRM"/>
    <property type="match status" value="1"/>
</dbReference>
<evidence type="ECO:0000256" key="5">
    <source>
        <dbReference type="ARBA" id="ARBA00022722"/>
    </source>
</evidence>
<dbReference type="GO" id="GO:0006397">
    <property type="term" value="P:mRNA processing"/>
    <property type="evidence" value="ECO:0007669"/>
    <property type="project" value="UniProtKB-UniRule"/>
</dbReference>
<dbReference type="SMART" id="SM00535">
    <property type="entry name" value="RIBOc"/>
    <property type="match status" value="1"/>
</dbReference>
<proteinExistence type="inferred from homology"/>
<dbReference type="GO" id="GO:0004525">
    <property type="term" value="F:ribonuclease III activity"/>
    <property type="evidence" value="ECO:0007669"/>
    <property type="project" value="UniProtKB-UniRule"/>
</dbReference>
<keyword evidence="6 9" id="KW-0255">Endonuclease</keyword>
<feature type="active site" evidence="9">
    <location>
        <position position="55"/>
    </location>
</feature>
<comment type="subunit">
    <text evidence="9">Homodimer.</text>
</comment>
<dbReference type="GO" id="GO:0046872">
    <property type="term" value="F:metal ion binding"/>
    <property type="evidence" value="ECO:0007669"/>
    <property type="project" value="UniProtKB-KW"/>
</dbReference>
<comment type="similarity">
    <text evidence="2">Belongs to the ribonuclease III family.</text>
</comment>
<evidence type="ECO:0000256" key="4">
    <source>
        <dbReference type="ARBA" id="ARBA00022664"/>
    </source>
</evidence>
<dbReference type="PROSITE" id="PS50142">
    <property type="entry name" value="RNASE_3_2"/>
    <property type="match status" value="1"/>
</dbReference>
<dbReference type="Gene3D" id="1.10.1520.10">
    <property type="entry name" value="Ribonuclease III domain"/>
    <property type="match status" value="1"/>
</dbReference>
<feature type="domain" description="DRBM" evidence="10">
    <location>
        <begin position="164"/>
        <end position="232"/>
    </location>
</feature>
<comment type="caution">
    <text evidence="12">The sequence shown here is derived from an EMBL/GenBank/DDBJ whole genome shotgun (WGS) entry which is preliminary data.</text>
</comment>
<dbReference type="Gene3D" id="3.30.160.20">
    <property type="match status" value="1"/>
</dbReference>
<dbReference type="GO" id="GO:0019843">
    <property type="term" value="F:rRNA binding"/>
    <property type="evidence" value="ECO:0007669"/>
    <property type="project" value="UniProtKB-KW"/>
</dbReference>
<keyword evidence="9" id="KW-0460">Magnesium</keyword>
<dbReference type="InterPro" id="IPR000999">
    <property type="entry name" value="RNase_III_dom"/>
</dbReference>
<dbReference type="SUPFAM" id="SSF69065">
    <property type="entry name" value="RNase III domain-like"/>
    <property type="match status" value="1"/>
</dbReference>
<dbReference type="InterPro" id="IPR036389">
    <property type="entry name" value="RNase_III_sf"/>
</dbReference>
<dbReference type="NCBIfam" id="TIGR02191">
    <property type="entry name" value="RNaseIII"/>
    <property type="match status" value="1"/>
</dbReference>
<evidence type="ECO:0000256" key="1">
    <source>
        <dbReference type="ARBA" id="ARBA00000109"/>
    </source>
</evidence>
<comment type="catalytic activity">
    <reaction evidence="1 9">
        <text>Endonucleolytic cleavage to 5'-phosphomonoester.</text>
        <dbReference type="EC" id="3.1.26.3"/>
    </reaction>
</comment>
<dbReference type="InterPro" id="IPR011907">
    <property type="entry name" value="RNase_III"/>
</dbReference>
<evidence type="ECO:0000259" key="11">
    <source>
        <dbReference type="PROSITE" id="PS50142"/>
    </source>
</evidence>
<dbReference type="PROSITE" id="PS00517">
    <property type="entry name" value="RNASE_3_1"/>
    <property type="match status" value="1"/>
</dbReference>
<dbReference type="SUPFAM" id="SSF54768">
    <property type="entry name" value="dsRNA-binding domain-like"/>
    <property type="match status" value="1"/>
</dbReference>
<dbReference type="EMBL" id="LANT01000010">
    <property type="protein sequence ID" value="KJV59387.1"/>
    <property type="molecule type" value="Genomic_DNA"/>
</dbReference>
<evidence type="ECO:0000313" key="12">
    <source>
        <dbReference type="EMBL" id="KJV59387.1"/>
    </source>
</evidence>
<dbReference type="HAMAP" id="MF_00104">
    <property type="entry name" value="RNase_III"/>
    <property type="match status" value="1"/>
</dbReference>
<dbReference type="GO" id="GO:0005737">
    <property type="term" value="C:cytoplasm"/>
    <property type="evidence" value="ECO:0007669"/>
    <property type="project" value="UniProtKB-SubCell"/>
</dbReference>
<feature type="binding site" evidence="9">
    <location>
        <position position="124"/>
    </location>
    <ligand>
        <name>Mg(2+)</name>
        <dbReference type="ChEBI" id="CHEBI:18420"/>
    </ligand>
</feature>
<dbReference type="Pfam" id="PF00035">
    <property type="entry name" value="dsrm"/>
    <property type="match status" value="1"/>
</dbReference>
<dbReference type="Pfam" id="PF14622">
    <property type="entry name" value="Ribonucleas_3_3"/>
    <property type="match status" value="1"/>
</dbReference>
<evidence type="ECO:0000256" key="2">
    <source>
        <dbReference type="ARBA" id="ARBA00010183"/>
    </source>
</evidence>
<evidence type="ECO:0000256" key="3">
    <source>
        <dbReference type="ARBA" id="ARBA00022552"/>
    </source>
</evidence>
<comment type="function">
    <text evidence="9">Digests double-stranded RNA. Involved in the processing of primary rRNA transcript to yield the immediate precursors to the large and small rRNAs (23S and 16S). Processes some mRNAs, and tRNAs when they are encoded in the rRNA operon. Processes pre-crRNA and tracrRNA of type II CRISPR loci if present in the organism.</text>
</comment>